<sequence>MTEAIYLEVKHKAEDKKEKRRVGGFRDIFSGNTAGEYGITQARAPALRTSLGSCHRF</sequence>
<reference evidence="1" key="1">
    <citation type="submission" date="2024-05" db="EMBL/GenBank/DDBJ databases">
        <title>Isolation and characterization of Sporomusa carbonis sp. nov., a carboxydotrophic hydrogenogen in the genus of Sporomusa isolated from a charcoal burning pile.</title>
        <authorList>
            <person name="Boeer T."/>
            <person name="Rosenbaum F."/>
            <person name="Eysell L."/>
            <person name="Mueller V."/>
            <person name="Daniel R."/>
            <person name="Poehlein A."/>
        </authorList>
    </citation>
    <scope>NUCLEOTIDE SEQUENCE [LARGE SCALE GENOMIC DNA]</scope>
    <source>
        <strain evidence="1">DSM 3132</strain>
    </source>
</reference>
<dbReference type="Proteomes" id="UP000216052">
    <property type="component" value="Chromosome"/>
</dbReference>
<evidence type="ECO:0000313" key="1">
    <source>
        <dbReference type="EMBL" id="XFO74476.1"/>
    </source>
</evidence>
<organism evidence="1 2">
    <name type="scientific">Sporomusa acidovorans (strain ATCC 49682 / DSM 3132 / Mol)</name>
    <dbReference type="NCBI Taxonomy" id="1123286"/>
    <lineage>
        <taxon>Bacteria</taxon>
        <taxon>Bacillati</taxon>
        <taxon>Bacillota</taxon>
        <taxon>Negativicutes</taxon>
        <taxon>Selenomonadales</taxon>
        <taxon>Sporomusaceae</taxon>
        <taxon>Sporomusa</taxon>
    </lineage>
</organism>
<accession>A0ABZ3J8P1</accession>
<evidence type="ECO:0000313" key="2">
    <source>
        <dbReference type="Proteomes" id="UP000216052"/>
    </source>
</evidence>
<name>A0ABZ3J8P1_SPOA4</name>
<dbReference type="RefSeq" id="WP_176772707.1">
    <property type="nucleotide sequence ID" value="NZ_CP155571.1"/>
</dbReference>
<keyword evidence="2" id="KW-1185">Reference proteome</keyword>
<protein>
    <submittedName>
        <fullName evidence="1">Uncharacterized protein</fullName>
    </submittedName>
</protein>
<proteinExistence type="predicted"/>
<gene>
    <name evidence="1" type="ORF">SPACI_045860</name>
</gene>
<dbReference type="EMBL" id="CP155571">
    <property type="protein sequence ID" value="XFO74476.1"/>
    <property type="molecule type" value="Genomic_DNA"/>
</dbReference>